<accession>A0A9P5PHT4</accession>
<sequence>MLNYDVIMIICANTPNKQDLLSLALTSKVFLEPVLDVLWKKMTSLQPLLSVLPETTLVNGQKMFLQPIAPSSWDRLRFYTSRVREFDEWEPYTENKPTVHYSVTPILTQKCLSSNSYTLFLAPTLQEVSWPCYSVGSLEADRNPDLGPSFAFLVSKVPELKYLTLGGYTYSGLLCSLRCLRALEILEVTMLSESSYLEMDFIEALASLPKLTDLSLSLPAGIVLDYTGVESGFSSLTKLRVLTVDWKLEDDEPPLTDYYAAITRILPSFPFLQRLRITKTLSFPELFPELNELQLWSIFEPLLKLKRLEHLHYSLPLHLSDQNAARIACAWPYLEDLYFLSAGDESTSPQSPIYLAEHCPNLKQISFHGSLNHHSGTPWRFSVKQFFWNIVELDPMEAPAIALCLHQIFPNLAESTGIGSGWSQVRDDLKSFIFLRDQNRQCQE</sequence>
<proteinExistence type="predicted"/>
<dbReference type="OrthoDB" id="2631350at2759"/>
<keyword evidence="2" id="KW-1185">Reference proteome</keyword>
<dbReference type="Gene3D" id="3.80.10.10">
    <property type="entry name" value="Ribonuclease Inhibitor"/>
    <property type="match status" value="1"/>
</dbReference>
<name>A0A9P5PHT4_9AGAR</name>
<dbReference type="EMBL" id="JADNRY010000095">
    <property type="protein sequence ID" value="KAF9065924.1"/>
    <property type="molecule type" value="Genomic_DNA"/>
</dbReference>
<dbReference type="Proteomes" id="UP000772434">
    <property type="component" value="Unassembled WGS sequence"/>
</dbReference>
<reference evidence="1" key="1">
    <citation type="submission" date="2020-11" db="EMBL/GenBank/DDBJ databases">
        <authorList>
            <consortium name="DOE Joint Genome Institute"/>
            <person name="Ahrendt S."/>
            <person name="Riley R."/>
            <person name="Andreopoulos W."/>
            <person name="Labutti K."/>
            <person name="Pangilinan J."/>
            <person name="Ruiz-Duenas F.J."/>
            <person name="Barrasa J.M."/>
            <person name="Sanchez-Garcia M."/>
            <person name="Camarero S."/>
            <person name="Miyauchi S."/>
            <person name="Serrano A."/>
            <person name="Linde D."/>
            <person name="Babiker R."/>
            <person name="Drula E."/>
            <person name="Ayuso-Fernandez I."/>
            <person name="Pacheco R."/>
            <person name="Padilla G."/>
            <person name="Ferreira P."/>
            <person name="Barriuso J."/>
            <person name="Kellner H."/>
            <person name="Castanera R."/>
            <person name="Alfaro M."/>
            <person name="Ramirez L."/>
            <person name="Pisabarro A.G."/>
            <person name="Kuo A."/>
            <person name="Tritt A."/>
            <person name="Lipzen A."/>
            <person name="He G."/>
            <person name="Yan M."/>
            <person name="Ng V."/>
            <person name="Cullen D."/>
            <person name="Martin F."/>
            <person name="Rosso M.-N."/>
            <person name="Henrissat B."/>
            <person name="Hibbett D."/>
            <person name="Martinez A.T."/>
            <person name="Grigoriev I.V."/>
        </authorList>
    </citation>
    <scope>NUCLEOTIDE SEQUENCE</scope>
    <source>
        <strain evidence="1">AH 40177</strain>
    </source>
</reference>
<evidence type="ECO:0000313" key="2">
    <source>
        <dbReference type="Proteomes" id="UP000772434"/>
    </source>
</evidence>
<dbReference type="AlphaFoldDB" id="A0A9P5PHT4"/>
<organism evidence="1 2">
    <name type="scientific">Rhodocollybia butyracea</name>
    <dbReference type="NCBI Taxonomy" id="206335"/>
    <lineage>
        <taxon>Eukaryota</taxon>
        <taxon>Fungi</taxon>
        <taxon>Dikarya</taxon>
        <taxon>Basidiomycota</taxon>
        <taxon>Agaricomycotina</taxon>
        <taxon>Agaricomycetes</taxon>
        <taxon>Agaricomycetidae</taxon>
        <taxon>Agaricales</taxon>
        <taxon>Marasmiineae</taxon>
        <taxon>Omphalotaceae</taxon>
        <taxon>Rhodocollybia</taxon>
    </lineage>
</organism>
<evidence type="ECO:0000313" key="1">
    <source>
        <dbReference type="EMBL" id="KAF9065924.1"/>
    </source>
</evidence>
<gene>
    <name evidence="1" type="ORF">BDP27DRAFT_1424311</name>
</gene>
<protein>
    <submittedName>
        <fullName evidence="1">Uncharacterized protein</fullName>
    </submittedName>
</protein>
<comment type="caution">
    <text evidence="1">The sequence shown here is derived from an EMBL/GenBank/DDBJ whole genome shotgun (WGS) entry which is preliminary data.</text>
</comment>
<dbReference type="InterPro" id="IPR032675">
    <property type="entry name" value="LRR_dom_sf"/>
</dbReference>
<dbReference type="SUPFAM" id="SSF52047">
    <property type="entry name" value="RNI-like"/>
    <property type="match status" value="1"/>
</dbReference>